<keyword evidence="3" id="KW-1185">Reference proteome</keyword>
<gene>
    <name evidence="2" type="ORF">DEAC_c41920</name>
</gene>
<comment type="caution">
    <text evidence="2">The sequence shown here is derived from an EMBL/GenBank/DDBJ whole genome shotgun (WGS) entry which is preliminary data.</text>
</comment>
<dbReference type="PATRIC" id="fig|476652.3.peg.4435"/>
<accession>A0A0J1FK92</accession>
<evidence type="ECO:0000313" key="3">
    <source>
        <dbReference type="Proteomes" id="UP000036356"/>
    </source>
</evidence>
<reference evidence="2 3" key="1">
    <citation type="submission" date="2015-06" db="EMBL/GenBank/DDBJ databases">
        <title>Draft genome of the moderately acidophilic sulfate reducer Candidatus Desulfosporosinus acididurans strain M1.</title>
        <authorList>
            <person name="Poehlein A."/>
            <person name="Petzsch P."/>
            <person name="Johnson B.D."/>
            <person name="Schloemann M."/>
            <person name="Daniel R."/>
            <person name="Muehling M."/>
        </authorList>
    </citation>
    <scope>NUCLEOTIDE SEQUENCE [LARGE SCALE GENOMIC DNA]</scope>
    <source>
        <strain evidence="2 3">M1</strain>
    </source>
</reference>
<sequence>MTRRSSSDRIDGETHKYRGDKEYLVVYDDRIGNERRIRWTIAHELGHIFLGHFVEFTLTSFLRGAGGEERVGLTDEEYGVLEVEAHFFASAFLSPSTVIRKIDACESAFGIMEICNISEDAAYKRLDELKRLPCGSYEVEGLLSRNFYNYIWKANNPDAAMFKPPLDFLPSQYEDYADYEYWAYIVALLGKSIKYKELGIALADSITIYEEDDMQIITQTETAKAMADKHKEVIKTVLSKYGKTHIQSVSALSAEILILLS</sequence>
<dbReference type="EMBL" id="LDZY01000021">
    <property type="protein sequence ID" value="KLU63880.1"/>
    <property type="molecule type" value="Genomic_DNA"/>
</dbReference>
<protein>
    <recommendedName>
        <fullName evidence="1">IrrE N-terminal-like domain-containing protein</fullName>
    </recommendedName>
</protein>
<evidence type="ECO:0000313" key="2">
    <source>
        <dbReference type="EMBL" id="KLU63880.1"/>
    </source>
</evidence>
<evidence type="ECO:0000259" key="1">
    <source>
        <dbReference type="Pfam" id="PF06114"/>
    </source>
</evidence>
<proteinExistence type="predicted"/>
<dbReference type="STRING" id="476652.DEAC_c41920"/>
<organism evidence="2 3">
    <name type="scientific">Desulfosporosinus acididurans</name>
    <dbReference type="NCBI Taxonomy" id="476652"/>
    <lineage>
        <taxon>Bacteria</taxon>
        <taxon>Bacillati</taxon>
        <taxon>Bacillota</taxon>
        <taxon>Clostridia</taxon>
        <taxon>Eubacteriales</taxon>
        <taxon>Desulfitobacteriaceae</taxon>
        <taxon>Desulfosporosinus</taxon>
    </lineage>
</organism>
<dbReference type="Gene3D" id="1.10.10.2910">
    <property type="match status" value="1"/>
</dbReference>
<name>A0A0J1FK92_9FIRM</name>
<dbReference type="Proteomes" id="UP000036356">
    <property type="component" value="Unassembled WGS sequence"/>
</dbReference>
<dbReference type="InterPro" id="IPR010359">
    <property type="entry name" value="IrrE_HExxH"/>
</dbReference>
<dbReference type="Pfam" id="PF06114">
    <property type="entry name" value="Peptidase_M78"/>
    <property type="match status" value="1"/>
</dbReference>
<feature type="domain" description="IrrE N-terminal-like" evidence="1">
    <location>
        <begin position="22"/>
        <end position="102"/>
    </location>
</feature>
<dbReference type="AlphaFoldDB" id="A0A0J1FK92"/>